<accession>A0A7D9EWS8</accession>
<dbReference type="PANTHER" id="PTHR21446">
    <property type="entry name" value="DUF3504 DOMAIN-CONTAINING PROTEIN"/>
    <property type="match status" value="1"/>
</dbReference>
<dbReference type="AlphaFoldDB" id="A0A7D9EWS8"/>
<dbReference type="InterPro" id="IPR052787">
    <property type="entry name" value="MAVS"/>
</dbReference>
<dbReference type="Proteomes" id="UP001152795">
    <property type="component" value="Unassembled WGS sequence"/>
</dbReference>
<dbReference type="PANTHER" id="PTHR21446:SF12">
    <property type="entry name" value="POTASSIUM CHANNEL TETRAMERIZATION DOMAIN CONTAINING 1"/>
    <property type="match status" value="1"/>
</dbReference>
<name>A0A7D9EWS8_PARCT</name>
<sequence length="143" mass="16334">RGREGQRNFTVNSFAFEVDNSGRPYVRLTHDESSENHPGGLTDVSSTEKEARIYETNQPVVGYKALALYLEKVNPNCPALFQYYAWEIETTTTSSMADRRLFVSSDAELSDVEENTTKNVEFKRTNKINVVKYLNITEKGKLR</sequence>
<dbReference type="EMBL" id="CACRXK020010261">
    <property type="protein sequence ID" value="CAB4019016.1"/>
    <property type="molecule type" value="Genomic_DNA"/>
</dbReference>
<comment type="caution">
    <text evidence="1">The sequence shown here is derived from an EMBL/GenBank/DDBJ whole genome shotgun (WGS) entry which is preliminary data.</text>
</comment>
<evidence type="ECO:0000313" key="2">
    <source>
        <dbReference type="Proteomes" id="UP001152795"/>
    </source>
</evidence>
<protein>
    <submittedName>
        <fullName evidence="1">Uncharacterized protein</fullName>
    </submittedName>
</protein>
<organism evidence="1 2">
    <name type="scientific">Paramuricea clavata</name>
    <name type="common">Red gorgonian</name>
    <name type="synonym">Violescent sea-whip</name>
    <dbReference type="NCBI Taxonomy" id="317549"/>
    <lineage>
        <taxon>Eukaryota</taxon>
        <taxon>Metazoa</taxon>
        <taxon>Cnidaria</taxon>
        <taxon>Anthozoa</taxon>
        <taxon>Octocorallia</taxon>
        <taxon>Malacalcyonacea</taxon>
        <taxon>Plexauridae</taxon>
        <taxon>Paramuricea</taxon>
    </lineage>
</organism>
<evidence type="ECO:0000313" key="1">
    <source>
        <dbReference type="EMBL" id="CAB4019016.1"/>
    </source>
</evidence>
<proteinExistence type="predicted"/>
<keyword evidence="2" id="KW-1185">Reference proteome</keyword>
<feature type="non-terminal residue" evidence="1">
    <location>
        <position position="1"/>
    </location>
</feature>
<dbReference type="OrthoDB" id="10538291at2759"/>
<gene>
    <name evidence="1" type="ORF">PACLA_8A050460</name>
</gene>
<reference evidence="1" key="1">
    <citation type="submission" date="2020-04" db="EMBL/GenBank/DDBJ databases">
        <authorList>
            <person name="Alioto T."/>
            <person name="Alioto T."/>
            <person name="Gomez Garrido J."/>
        </authorList>
    </citation>
    <scope>NUCLEOTIDE SEQUENCE</scope>
    <source>
        <strain evidence="1">A484AB</strain>
    </source>
</reference>